<dbReference type="SMART" id="SM00028">
    <property type="entry name" value="TPR"/>
    <property type="match status" value="2"/>
</dbReference>
<reference evidence="5 6" key="1">
    <citation type="journal article" date="2015" name="Nature">
        <title>rRNA introns, odd ribosomes, and small enigmatic genomes across a large radiation of phyla.</title>
        <authorList>
            <person name="Brown C.T."/>
            <person name="Hug L.A."/>
            <person name="Thomas B.C."/>
            <person name="Sharon I."/>
            <person name="Castelle C.J."/>
            <person name="Singh A."/>
            <person name="Wilkins M.J."/>
            <person name="Williams K.H."/>
            <person name="Banfield J.F."/>
        </authorList>
    </citation>
    <scope>NUCLEOTIDE SEQUENCE [LARGE SCALE GENOMIC DNA]</scope>
</reference>
<evidence type="ECO:0000256" key="2">
    <source>
        <dbReference type="ARBA" id="ARBA00022803"/>
    </source>
</evidence>
<keyword evidence="4" id="KW-1133">Transmembrane helix</keyword>
<dbReference type="PROSITE" id="PS50005">
    <property type="entry name" value="TPR"/>
    <property type="match status" value="2"/>
</dbReference>
<feature type="transmembrane region" description="Helical" evidence="4">
    <location>
        <begin position="31"/>
        <end position="51"/>
    </location>
</feature>
<dbReference type="InterPro" id="IPR052346">
    <property type="entry name" value="O-mannosyl-transferase_TMTC"/>
</dbReference>
<dbReference type="STRING" id="1619110.UW36_C0007G0043"/>
<evidence type="ECO:0000256" key="3">
    <source>
        <dbReference type="PROSITE-ProRule" id="PRU00339"/>
    </source>
</evidence>
<dbReference type="AlphaFoldDB" id="A0A0G1JN25"/>
<feature type="transmembrane region" description="Helical" evidence="4">
    <location>
        <begin position="377"/>
        <end position="394"/>
    </location>
</feature>
<dbReference type="Pfam" id="PF13414">
    <property type="entry name" value="TPR_11"/>
    <property type="match status" value="1"/>
</dbReference>
<proteinExistence type="predicted"/>
<organism evidence="5 6">
    <name type="scientific">candidate division WWE3 bacterium GW2011_GWA2_44_16</name>
    <dbReference type="NCBI Taxonomy" id="1619110"/>
    <lineage>
        <taxon>Bacteria</taxon>
        <taxon>Katanobacteria</taxon>
    </lineage>
</organism>
<dbReference type="PANTHER" id="PTHR44227:SF3">
    <property type="entry name" value="PROTEIN O-MANNOSYL-TRANSFERASE TMTC4"/>
    <property type="match status" value="1"/>
</dbReference>
<feature type="transmembrane region" description="Helical" evidence="4">
    <location>
        <begin position="122"/>
        <end position="142"/>
    </location>
</feature>
<feature type="transmembrane region" description="Helical" evidence="4">
    <location>
        <begin position="320"/>
        <end position="342"/>
    </location>
</feature>
<feature type="transmembrane region" description="Helical" evidence="4">
    <location>
        <begin position="220"/>
        <end position="239"/>
    </location>
</feature>
<dbReference type="PANTHER" id="PTHR44227">
    <property type="match status" value="1"/>
</dbReference>
<feature type="transmembrane region" description="Helical" evidence="4">
    <location>
        <begin position="94"/>
        <end position="115"/>
    </location>
</feature>
<dbReference type="SUPFAM" id="SSF48452">
    <property type="entry name" value="TPR-like"/>
    <property type="match status" value="1"/>
</dbReference>
<feature type="transmembrane region" description="Helical" evidence="4">
    <location>
        <begin position="295"/>
        <end position="315"/>
    </location>
</feature>
<keyword evidence="2 3" id="KW-0802">TPR repeat</keyword>
<keyword evidence="4" id="KW-0472">Membrane</keyword>
<feature type="repeat" description="TPR" evidence="3">
    <location>
        <begin position="451"/>
        <end position="484"/>
    </location>
</feature>
<evidence type="ECO:0000313" key="5">
    <source>
        <dbReference type="EMBL" id="KKT45362.1"/>
    </source>
</evidence>
<feature type="repeat" description="TPR" evidence="3">
    <location>
        <begin position="417"/>
        <end position="450"/>
    </location>
</feature>
<dbReference type="InterPro" id="IPR019734">
    <property type="entry name" value="TPR_rpt"/>
</dbReference>
<accession>A0A0G1JN25</accession>
<feature type="transmembrane region" description="Helical" evidence="4">
    <location>
        <begin position="148"/>
        <end position="165"/>
    </location>
</feature>
<dbReference type="Proteomes" id="UP000034128">
    <property type="component" value="Unassembled WGS sequence"/>
</dbReference>
<dbReference type="Gene3D" id="1.25.40.10">
    <property type="entry name" value="Tetratricopeptide repeat domain"/>
    <property type="match status" value="1"/>
</dbReference>
<gene>
    <name evidence="5" type="ORF">UW36_C0007G0043</name>
</gene>
<name>A0A0G1JN25_UNCKA</name>
<keyword evidence="1" id="KW-0677">Repeat</keyword>
<protein>
    <submittedName>
        <fullName evidence="5">Tetratricopeptide TPR_2 repeat protein</fullName>
    </submittedName>
</protein>
<evidence type="ECO:0000313" key="6">
    <source>
        <dbReference type="Proteomes" id="UP000034128"/>
    </source>
</evidence>
<comment type="caution">
    <text evidence="5">The sequence shown here is derived from an EMBL/GenBank/DDBJ whole genome shotgun (WGS) entry which is preliminary data.</text>
</comment>
<dbReference type="InterPro" id="IPR011990">
    <property type="entry name" value="TPR-like_helical_dom_sf"/>
</dbReference>
<evidence type="ECO:0000256" key="4">
    <source>
        <dbReference type="SAM" id="Phobius"/>
    </source>
</evidence>
<sequence>MKPAVSTKQTSTAIKDFKSVVAFYKTNSQTVLLIALVCFIGYVWGLGGQFIKGDDTGLMTNPVIHDYGESLKTYSLSTILVSTIYQVFRLNPFPYHLAILLFHIANALLVLLLVFLLMGKRYALVSALLFAVLPAGGEAVLWLSGMGYVFYAFFAYLIIIGYFIFKKTGSRTALIFSLTCYLLSLVLLKSTWLLTVPFIIIALDLFDGSKLNLKTIKTKWSYAGYIVISLLFWLVWVSWQFSTRVTALVTDYYYRSEDSAPLVQRVPYTLSKAFELYVFPVQLSFYHEEPVSQPIFILMNVFIIVLAITLTYLLYKRSAVLGIVLAIIASILPTLSPVQVAWFISDRYLYLGGAFVALLFSLILYKLEDKIKLKNLALYVTALLIALYSVRLAVRAYDFRTSKNLWLATQKTDSRSYRIYNNLGDEFSTEQNWPMAIASFSKSVELNPNYADAIHNLGLTYMKMGDLENAKKYLLESYAKNPKLYQSLIRLAQIEDLFSFGRRAFSFLKPY</sequence>
<feature type="transmembrane region" description="Helical" evidence="4">
    <location>
        <begin position="348"/>
        <end position="365"/>
    </location>
</feature>
<evidence type="ECO:0000256" key="1">
    <source>
        <dbReference type="ARBA" id="ARBA00022737"/>
    </source>
</evidence>
<keyword evidence="4" id="KW-0812">Transmembrane</keyword>
<dbReference type="EMBL" id="LCIA01000007">
    <property type="protein sequence ID" value="KKT45362.1"/>
    <property type="molecule type" value="Genomic_DNA"/>
</dbReference>